<dbReference type="Proteomes" id="UP000008633">
    <property type="component" value="Chromosome"/>
</dbReference>
<evidence type="ECO:0000313" key="4">
    <source>
        <dbReference type="Proteomes" id="UP000008633"/>
    </source>
</evidence>
<dbReference type="eggNOG" id="COG0607">
    <property type="taxonomic scope" value="Bacteria"/>
</dbReference>
<dbReference type="KEGG" id="nsa:Nitsa_1371"/>
<accession>E6WZB0</accession>
<gene>
    <name evidence="3" type="ordered locus">Nitsa_1371</name>
</gene>
<evidence type="ECO:0000256" key="1">
    <source>
        <dbReference type="SAM" id="SignalP"/>
    </source>
</evidence>
<dbReference type="CDD" id="cd00158">
    <property type="entry name" value="RHOD"/>
    <property type="match status" value="1"/>
</dbReference>
<dbReference type="InterPro" id="IPR001763">
    <property type="entry name" value="Rhodanese-like_dom"/>
</dbReference>
<keyword evidence="1" id="KW-0732">Signal</keyword>
<dbReference type="RefSeq" id="WP_013554312.1">
    <property type="nucleotide sequence ID" value="NC_014935.1"/>
</dbReference>
<dbReference type="GO" id="GO:0004792">
    <property type="term" value="F:thiosulfate-cyanide sulfurtransferase activity"/>
    <property type="evidence" value="ECO:0007669"/>
    <property type="project" value="TreeGrafter"/>
</dbReference>
<feature type="signal peptide" evidence="1">
    <location>
        <begin position="1"/>
        <end position="17"/>
    </location>
</feature>
<name>E6WZB0_NITSE</name>
<evidence type="ECO:0000259" key="2">
    <source>
        <dbReference type="PROSITE" id="PS50206"/>
    </source>
</evidence>
<dbReference type="HOGENOM" id="CLU_089574_10_2_7"/>
<dbReference type="SMART" id="SM00450">
    <property type="entry name" value="RHOD"/>
    <property type="match status" value="1"/>
</dbReference>
<dbReference type="AlphaFoldDB" id="E6WZB0"/>
<feature type="chain" id="PRO_5003212410" evidence="1">
    <location>
        <begin position="18"/>
        <end position="141"/>
    </location>
</feature>
<dbReference type="PANTHER" id="PTHR44086">
    <property type="entry name" value="THIOSULFATE SULFURTRANSFERASE RDL2, MITOCHONDRIAL-RELATED"/>
    <property type="match status" value="1"/>
</dbReference>
<dbReference type="Pfam" id="PF00581">
    <property type="entry name" value="Rhodanese"/>
    <property type="match status" value="1"/>
</dbReference>
<dbReference type="SUPFAM" id="SSF52821">
    <property type="entry name" value="Rhodanese/Cell cycle control phosphatase"/>
    <property type="match status" value="1"/>
</dbReference>
<organism evidence="3 4">
    <name type="scientific">Nitratifractor salsuginis (strain DSM 16511 / JCM 12458 / E9I37-1)</name>
    <dbReference type="NCBI Taxonomy" id="749222"/>
    <lineage>
        <taxon>Bacteria</taxon>
        <taxon>Pseudomonadati</taxon>
        <taxon>Campylobacterota</taxon>
        <taxon>Epsilonproteobacteria</taxon>
        <taxon>Campylobacterales</taxon>
        <taxon>Sulfurovaceae</taxon>
        <taxon>Nitratifractor</taxon>
    </lineage>
</organism>
<dbReference type="PANTHER" id="PTHR44086:SF13">
    <property type="entry name" value="THIOSULFATE SULFURTRANSFERASE PSPE"/>
    <property type="match status" value="1"/>
</dbReference>
<protein>
    <submittedName>
        <fullName evidence="3">Rhodanese domain protein</fullName>
    </submittedName>
</protein>
<reference evidence="3 4" key="1">
    <citation type="journal article" date="2011" name="Stand. Genomic Sci.">
        <title>Complete genome sequence of Nitratifractor salsuginis type strain (E9I37-1).</title>
        <authorList>
            <person name="Anderson I."/>
            <person name="Sikorski J."/>
            <person name="Zeytun A."/>
            <person name="Nolan M."/>
            <person name="Lapidus A."/>
            <person name="Lucas S."/>
            <person name="Hammon N."/>
            <person name="Deshpande S."/>
            <person name="Cheng J.F."/>
            <person name="Tapia R."/>
            <person name="Han C."/>
            <person name="Goodwin L."/>
            <person name="Pitluck S."/>
            <person name="Liolios K."/>
            <person name="Pagani I."/>
            <person name="Ivanova N."/>
            <person name="Huntemann M."/>
            <person name="Mavromatis K."/>
            <person name="Ovchinikova G."/>
            <person name="Pati A."/>
            <person name="Chen A."/>
            <person name="Palaniappan K."/>
            <person name="Land M."/>
            <person name="Hauser L."/>
            <person name="Brambilla E.M."/>
            <person name="Ngatchou-Djao O.D."/>
            <person name="Rohde M."/>
            <person name="Tindall B.J."/>
            <person name="Goker M."/>
            <person name="Detter J.C."/>
            <person name="Woyke T."/>
            <person name="Bristow J."/>
            <person name="Eisen J.A."/>
            <person name="Markowitz V."/>
            <person name="Hugenholtz P."/>
            <person name="Klenk H.P."/>
            <person name="Kyrpides N.C."/>
        </authorList>
    </citation>
    <scope>NUCLEOTIDE SEQUENCE [LARGE SCALE GENOMIC DNA]</scope>
    <source>
        <strain evidence="4">DSM 16511 / JCM 12458 / E9I37-1</strain>
    </source>
</reference>
<dbReference type="Gene3D" id="3.40.250.10">
    <property type="entry name" value="Rhodanese-like domain"/>
    <property type="match status" value="1"/>
</dbReference>
<reference evidence="4" key="2">
    <citation type="submission" date="2011-01" db="EMBL/GenBank/DDBJ databases">
        <title>The complete genome of Nitratifractor salsuginis DSM 16511.</title>
        <authorList>
            <consortium name="US DOE Joint Genome Institute (JGI-PGF)"/>
            <person name="Lucas S."/>
            <person name="Copeland A."/>
            <person name="Lapidus A."/>
            <person name="Bruce D."/>
            <person name="Goodwin L."/>
            <person name="Pitluck S."/>
            <person name="Kyrpides N."/>
            <person name="Mavromatis K."/>
            <person name="Ivanova N."/>
            <person name="Mikhailova N."/>
            <person name="Zeytun A."/>
            <person name="Detter J.C."/>
            <person name="Tapia R."/>
            <person name="Han C."/>
            <person name="Land M."/>
            <person name="Hauser L."/>
            <person name="Markowitz V."/>
            <person name="Cheng J.-F."/>
            <person name="Hugenholtz P."/>
            <person name="Woyke T."/>
            <person name="Wu D."/>
            <person name="Tindall B."/>
            <person name="Schuetze A."/>
            <person name="Brambilla E."/>
            <person name="Klenk H.-P."/>
            <person name="Eisen J.A."/>
        </authorList>
    </citation>
    <scope>NUCLEOTIDE SEQUENCE [LARGE SCALE GENOMIC DNA]</scope>
    <source>
        <strain evidence="4">DSM 16511 / JCM 12458 / E9I37-1</strain>
    </source>
</reference>
<dbReference type="EMBL" id="CP002452">
    <property type="protein sequence ID" value="ADV46622.1"/>
    <property type="molecule type" value="Genomic_DNA"/>
</dbReference>
<dbReference type="InterPro" id="IPR036873">
    <property type="entry name" value="Rhodanese-like_dom_sf"/>
</dbReference>
<sequence>MKRIYFILILMTFAAWAEFRTVDAETVIKMQKSGVPLIDIRTPAEWQERGIIPGAHLIMFFDAQGHPHIRQWMEKFSQLVPDKNRPFILYCAHANRSKALGKWLSEKLGYKKVYELKGGIEYGWRELGKPVIKPKNNRVTE</sequence>
<dbReference type="STRING" id="749222.Nitsa_1371"/>
<keyword evidence="4" id="KW-1185">Reference proteome</keyword>
<proteinExistence type="predicted"/>
<evidence type="ECO:0000313" key="3">
    <source>
        <dbReference type="EMBL" id="ADV46622.1"/>
    </source>
</evidence>
<feature type="domain" description="Rhodanese" evidence="2">
    <location>
        <begin position="31"/>
        <end position="133"/>
    </location>
</feature>
<dbReference type="PROSITE" id="PS50206">
    <property type="entry name" value="RHODANESE_3"/>
    <property type="match status" value="1"/>
</dbReference>
<dbReference type="OrthoDB" id="5471138at2"/>